<feature type="domain" description="BACK" evidence="1">
    <location>
        <begin position="94"/>
        <end position="134"/>
    </location>
</feature>
<name>A0A397SZH4_9GLOM</name>
<gene>
    <name evidence="2" type="ORF">C1645_737845</name>
</gene>
<protein>
    <recommendedName>
        <fullName evidence="1">BACK domain-containing protein</fullName>
    </recommendedName>
</protein>
<dbReference type="InterPro" id="IPR011705">
    <property type="entry name" value="BACK"/>
</dbReference>
<dbReference type="Proteomes" id="UP000265703">
    <property type="component" value="Unassembled WGS sequence"/>
</dbReference>
<dbReference type="OrthoDB" id="2319901at2759"/>
<evidence type="ECO:0000313" key="2">
    <source>
        <dbReference type="EMBL" id="RIA90439.1"/>
    </source>
</evidence>
<evidence type="ECO:0000313" key="3">
    <source>
        <dbReference type="Proteomes" id="UP000265703"/>
    </source>
</evidence>
<keyword evidence="3" id="KW-1185">Reference proteome</keyword>
<accession>A0A397SZH4</accession>
<dbReference type="Pfam" id="PF07707">
    <property type="entry name" value="BACK"/>
    <property type="match status" value="1"/>
</dbReference>
<reference evidence="2 3" key="1">
    <citation type="submission" date="2018-06" db="EMBL/GenBank/DDBJ databases">
        <title>Comparative genomics reveals the genomic features of Rhizophagus irregularis, R. cerebriforme, R. diaphanum and Gigaspora rosea, and their symbiotic lifestyle signature.</title>
        <authorList>
            <person name="Morin E."/>
            <person name="San Clemente H."/>
            <person name="Chen E.C.H."/>
            <person name="De La Providencia I."/>
            <person name="Hainaut M."/>
            <person name="Kuo A."/>
            <person name="Kohler A."/>
            <person name="Murat C."/>
            <person name="Tang N."/>
            <person name="Roy S."/>
            <person name="Loubradou J."/>
            <person name="Henrissat B."/>
            <person name="Grigoriev I.V."/>
            <person name="Corradi N."/>
            <person name="Roux C."/>
            <person name="Martin F.M."/>
        </authorList>
    </citation>
    <scope>NUCLEOTIDE SEQUENCE [LARGE SCALE GENOMIC DNA]</scope>
    <source>
        <strain evidence="2 3">DAOM 227022</strain>
    </source>
</reference>
<organism evidence="2 3">
    <name type="scientific">Glomus cerebriforme</name>
    <dbReference type="NCBI Taxonomy" id="658196"/>
    <lineage>
        <taxon>Eukaryota</taxon>
        <taxon>Fungi</taxon>
        <taxon>Fungi incertae sedis</taxon>
        <taxon>Mucoromycota</taxon>
        <taxon>Glomeromycotina</taxon>
        <taxon>Glomeromycetes</taxon>
        <taxon>Glomerales</taxon>
        <taxon>Glomeraceae</taxon>
        <taxon>Glomus</taxon>
    </lineage>
</organism>
<dbReference type="AlphaFoldDB" id="A0A397SZH4"/>
<dbReference type="Gene3D" id="1.25.40.420">
    <property type="match status" value="1"/>
</dbReference>
<sequence length="193" mass="23095">MKKKSSLKNQTFLQKFFGTILKHLYYGIMNLNEFTPLELLDLFSSVNEFMLPELMSFAEPHLLGLRLILSKLIYMLINLQSVRLFRSFVSKKWSDDFIDLSEEMLIDLLKRDDLDMEEVELWKYVIHWGIHKCSNNLSGKNVNEWNEENFKELWEIIKNPVELIRFNNISNKDFSNVVKSPMFPRYNLELQYV</sequence>
<comment type="caution">
    <text evidence="2">The sequence shown here is derived from an EMBL/GenBank/DDBJ whole genome shotgun (WGS) entry which is preliminary data.</text>
</comment>
<proteinExistence type="predicted"/>
<dbReference type="EMBL" id="QKYT01000181">
    <property type="protein sequence ID" value="RIA90439.1"/>
    <property type="molecule type" value="Genomic_DNA"/>
</dbReference>
<evidence type="ECO:0000259" key="1">
    <source>
        <dbReference type="Pfam" id="PF07707"/>
    </source>
</evidence>